<dbReference type="Proteomes" id="UP000694892">
    <property type="component" value="Unassembled WGS sequence"/>
</dbReference>
<protein>
    <submittedName>
        <fullName evidence="1">Uncharacterized protein</fullName>
    </submittedName>
</protein>
<dbReference type="EMBL" id="KV470669">
    <property type="protein sequence ID" value="OCT55855.1"/>
    <property type="molecule type" value="Genomic_DNA"/>
</dbReference>
<reference evidence="1" key="1">
    <citation type="submission" date="2016-05" db="EMBL/GenBank/DDBJ databases">
        <title>WGS assembly of Xenopus laevis.</title>
        <authorList>
            <person name="Session A."/>
            <person name="Uno Y."/>
            <person name="Kwon T."/>
            <person name="Chapman J."/>
            <person name="Toyoda A."/>
            <person name="Takahashi S."/>
            <person name="Fukui A."/>
            <person name="Hikosaka A."/>
            <person name="Putnam N."/>
            <person name="Stites J."/>
            <person name="Van Heeringen S."/>
            <person name="Quigley I."/>
            <person name="Heinz S."/>
            <person name="Hellsten U."/>
            <person name="Lyons J."/>
            <person name="Suzuki A."/>
            <person name="Kondo M."/>
            <person name="Ogino H."/>
            <person name="Ochi H."/>
            <person name="Bogdanovic O."/>
            <person name="Lister R."/>
            <person name="Georgiou G."/>
            <person name="Paranjpe S."/>
            <person name="Van Kruijsbergen I."/>
            <person name="Mozaffari S."/>
            <person name="Shu S."/>
            <person name="Schmutz J."/>
            <person name="Jenkins J."/>
            <person name="Grimwood J."/>
            <person name="Carlson J."/>
            <person name="Mitros T."/>
            <person name="Simakov O."/>
            <person name="Heald R."/>
            <person name="Miller K."/>
            <person name="Haudenschild C."/>
            <person name="Kuroki Y."/>
            <person name="Tanaka T."/>
            <person name="Michiue T."/>
            <person name="Watanabe M."/>
            <person name="Kinoshita T."/>
            <person name="Ohta Y."/>
            <person name="Mawaribuchi S."/>
            <person name="Suzuki Y."/>
            <person name="Haramoto Y."/>
            <person name="Yamamoto T."/>
            <person name="Takagi C."/>
            <person name="Kitzman J."/>
            <person name="Shendure J."/>
            <person name="Nakayama T."/>
            <person name="Izutsu Y."/>
            <person name="Robert J."/>
            <person name="Dichmann D."/>
            <person name="Flajnik M."/>
            <person name="Houston D."/>
            <person name="Marcotte E."/>
            <person name="Wallingford J."/>
            <person name="Ito Y."/>
            <person name="Asashima M."/>
            <person name="Ueno N."/>
            <person name="Matsuda Y."/>
            <person name="Jan Veenstra G."/>
            <person name="Fujiyama A."/>
            <person name="Harland R."/>
            <person name="Taira M."/>
            <person name="Rokhsar D.S."/>
        </authorList>
    </citation>
    <scope>NUCLEOTIDE SEQUENCE</scope>
    <source>
        <strain evidence="1">J</strain>
        <tissue evidence="1">Blood</tissue>
    </source>
</reference>
<gene>
    <name evidence="1" type="ORF">XELAEV_18002919mg</name>
</gene>
<evidence type="ECO:0000313" key="1">
    <source>
        <dbReference type="EMBL" id="OCT55855.1"/>
    </source>
</evidence>
<accession>A0A974BPD5</accession>
<proteinExistence type="predicted"/>
<dbReference type="AlphaFoldDB" id="A0A974BPD5"/>
<name>A0A974BPD5_XENLA</name>
<sequence length="71" mass="8341">MVSFSSTKFFGLYYMATGCKSYTKKYQFKQFTVTPCQLNNMHHFWAQSTCFTTKLVCSFLDLFLYRLVSSS</sequence>
<organism evidence="1">
    <name type="scientific">Xenopus laevis</name>
    <name type="common">African clawed frog</name>
    <dbReference type="NCBI Taxonomy" id="8355"/>
    <lineage>
        <taxon>Eukaryota</taxon>
        <taxon>Metazoa</taxon>
        <taxon>Chordata</taxon>
        <taxon>Craniata</taxon>
        <taxon>Vertebrata</taxon>
        <taxon>Euteleostomi</taxon>
        <taxon>Amphibia</taxon>
        <taxon>Batrachia</taxon>
        <taxon>Anura</taxon>
        <taxon>Pipoidea</taxon>
        <taxon>Pipidae</taxon>
        <taxon>Xenopodinae</taxon>
        <taxon>Xenopus</taxon>
        <taxon>Xenopus</taxon>
    </lineage>
</organism>